<dbReference type="InterPro" id="IPR003812">
    <property type="entry name" value="Fido"/>
</dbReference>
<accession>A0A2S1LGF1</accession>
<evidence type="ECO:0000313" key="3">
    <source>
        <dbReference type="Proteomes" id="UP000244527"/>
    </source>
</evidence>
<dbReference type="OrthoDB" id="9814400at2"/>
<dbReference type="SUPFAM" id="SSF140931">
    <property type="entry name" value="Fic-like"/>
    <property type="match status" value="1"/>
</dbReference>
<dbReference type="AlphaFoldDB" id="A0A2S1LGF1"/>
<keyword evidence="3" id="KW-1185">Reference proteome</keyword>
<dbReference type="PROSITE" id="PS51459">
    <property type="entry name" value="FIDO"/>
    <property type="match status" value="1"/>
</dbReference>
<dbReference type="Pfam" id="PF02661">
    <property type="entry name" value="Fic"/>
    <property type="match status" value="1"/>
</dbReference>
<protein>
    <submittedName>
        <fullName evidence="2">Cell filamentation protein Fic</fullName>
    </submittedName>
</protein>
<proteinExistence type="predicted"/>
<dbReference type="InterPro" id="IPR036597">
    <property type="entry name" value="Fido-like_dom_sf"/>
</dbReference>
<evidence type="ECO:0000313" key="2">
    <source>
        <dbReference type="EMBL" id="AWG22862.1"/>
    </source>
</evidence>
<feature type="domain" description="Fido" evidence="1">
    <location>
        <begin position="249"/>
        <end position="400"/>
    </location>
</feature>
<dbReference type="KEGG" id="ffa:FFWV33_15670"/>
<dbReference type="EMBL" id="CP020918">
    <property type="protein sequence ID" value="AWG22862.1"/>
    <property type="molecule type" value="Genomic_DNA"/>
</dbReference>
<gene>
    <name evidence="2" type="ORF">FFWV33_15670</name>
</gene>
<sequence>MLHQQYSHKISVFQGKTTPEEGLLVGYGAILNGVDLAVPFPEQLALISFKRRNYSTKNWKVFSSRNAFEDTLYKHLVFALKYEGINLLFFKKLFEKITTEELLALLKIEPTGIYSRKIWFLYEWLQGEKLDIPDLTIKKAIPLIDEKLQYAIAGISSPRHRIINNLPGSVLFCPIIRKTEKLEHYIQSNIGKQKNAYLERMHKDVLQRASAYLLLKDSKASFTIEGETPRNNRAARWGNAIGQAGVNTLTIEELTRLQQLVIESKRFTIMGIRTQQGFVGDRDRETGEPIPDHISAKQEDLEELLSGLFATKEILIHSELDPVLVATKIAFGFVFMHPFIDGNGRLHRYIIHHILAKMHYTEQGMIFPVSASILSHINDYSKTLESYSHPVLEQIDWKTSPDKNVAIHSNTIDYYRYFDATDQAEFLYDCVHDTVVNIIPAEVDYLRKYDAFKRFIDDRYEMPDDVVGLLVRFLEQGEGKLSNRALSKEFSALEEAEVKDIERTYYEIFIEE</sequence>
<organism evidence="2 3">
    <name type="scientific">Flavobacterium faecale</name>
    <dbReference type="NCBI Taxonomy" id="1355330"/>
    <lineage>
        <taxon>Bacteria</taxon>
        <taxon>Pseudomonadati</taxon>
        <taxon>Bacteroidota</taxon>
        <taxon>Flavobacteriia</taxon>
        <taxon>Flavobacteriales</taxon>
        <taxon>Flavobacteriaceae</taxon>
        <taxon>Flavobacterium</taxon>
    </lineage>
</organism>
<evidence type="ECO:0000259" key="1">
    <source>
        <dbReference type="PROSITE" id="PS51459"/>
    </source>
</evidence>
<dbReference type="RefSeq" id="WP_108741776.1">
    <property type="nucleotide sequence ID" value="NZ_CP020918.1"/>
</dbReference>
<dbReference type="Proteomes" id="UP000244527">
    <property type="component" value="Chromosome"/>
</dbReference>
<name>A0A2S1LGF1_9FLAO</name>
<reference evidence="2 3" key="1">
    <citation type="submission" date="2017-04" db="EMBL/GenBank/DDBJ databases">
        <title>Compelte genome sequence of WV33.</title>
        <authorList>
            <person name="Lee P.C."/>
        </authorList>
    </citation>
    <scope>NUCLEOTIDE SEQUENCE [LARGE SCALE GENOMIC DNA]</scope>
    <source>
        <strain evidence="2 3">WV33</strain>
    </source>
</reference>
<dbReference type="Gene3D" id="1.10.3290.10">
    <property type="entry name" value="Fido-like domain"/>
    <property type="match status" value="1"/>
</dbReference>